<evidence type="ECO:0000256" key="2">
    <source>
        <dbReference type="ARBA" id="ARBA00023002"/>
    </source>
</evidence>
<evidence type="ECO:0000313" key="7">
    <source>
        <dbReference type="EMBL" id="QKM64934.1"/>
    </source>
</evidence>
<dbReference type="GO" id="GO:0030267">
    <property type="term" value="F:glyoxylate reductase (NADPH) activity"/>
    <property type="evidence" value="ECO:0007669"/>
    <property type="project" value="TreeGrafter"/>
</dbReference>
<dbReference type="GO" id="GO:0051287">
    <property type="term" value="F:NAD binding"/>
    <property type="evidence" value="ECO:0007669"/>
    <property type="project" value="InterPro"/>
</dbReference>
<dbReference type="GO" id="GO:0016618">
    <property type="term" value="F:hydroxypyruvate reductase [NAD(P)H] activity"/>
    <property type="evidence" value="ECO:0007669"/>
    <property type="project" value="TreeGrafter"/>
</dbReference>
<dbReference type="FunFam" id="3.40.50.720:FF:000213">
    <property type="entry name" value="Putative 2-hydroxyacid dehydrogenase"/>
    <property type="match status" value="1"/>
</dbReference>
<dbReference type="Proteomes" id="UP000503312">
    <property type="component" value="Chromosome"/>
</dbReference>
<proteinExistence type="inferred from homology"/>
<dbReference type="Pfam" id="PF02826">
    <property type="entry name" value="2-Hacid_dh_C"/>
    <property type="match status" value="1"/>
</dbReference>
<dbReference type="EMBL" id="CP028942">
    <property type="protein sequence ID" value="QKM64934.1"/>
    <property type="molecule type" value="Genomic_DNA"/>
</dbReference>
<dbReference type="PROSITE" id="PS00065">
    <property type="entry name" value="D_2_HYDROXYACID_DH_1"/>
    <property type="match status" value="1"/>
</dbReference>
<sequence>MTKLKVIQNSTLPEWLENQLKSRFDVFPLWSEKDPEVFLAKHGAEYEAVVSRAAVGVSEALIQKLPSLKVISSFGVGYDKVAIDAAKSRGIQVGYTPNVLNDCVADIAFGLLIDVARQISAADRYAREGQWLKGPYPMTTRVSGKKLGILGLGRIGQVIAKRASGFDMEIRYHNRKQNSEVPYQYEPSLIELAKWCDFLVVASAGGEETANLVSTEVFEVLGPKGYLINIARGTVVDELALAKALKEKRIAGAGLDVYKDEPNIPNQLLELDNVVLLPHVASATHETRQAMSELVFENLVSYTKTGKVKVGVPGTVK</sequence>
<evidence type="ECO:0000313" key="8">
    <source>
        <dbReference type="Proteomes" id="UP000503312"/>
    </source>
</evidence>
<dbReference type="InterPro" id="IPR029752">
    <property type="entry name" value="D-isomer_DH_CS1"/>
</dbReference>
<accession>A0A6M9PR98</accession>
<keyword evidence="1" id="KW-0521">NADP</keyword>
<dbReference type="PANTHER" id="PTHR10996:SF178">
    <property type="entry name" value="2-HYDROXYACID DEHYDROGENASE YGL185C-RELATED"/>
    <property type="match status" value="1"/>
</dbReference>
<reference evidence="7 8" key="1">
    <citation type="submission" date="2018-04" db="EMBL/GenBank/DDBJ databases">
        <title>Polynucleobacter sp. UH21B genome.</title>
        <authorList>
            <person name="Hahn M.W."/>
        </authorList>
    </citation>
    <scope>NUCLEOTIDE SEQUENCE [LARGE SCALE GENOMIC DNA]</scope>
    <source>
        <strain evidence="7 8">MWH-UH21B</strain>
    </source>
</reference>
<dbReference type="InterPro" id="IPR050223">
    <property type="entry name" value="D-isomer_2-hydroxyacid_DH"/>
</dbReference>
<dbReference type="RefSeq" id="WP_173955975.1">
    <property type="nucleotide sequence ID" value="NZ_CP028942.1"/>
</dbReference>
<keyword evidence="8" id="KW-1185">Reference proteome</keyword>
<dbReference type="SUPFAM" id="SSF52283">
    <property type="entry name" value="Formate/glycerate dehydrogenase catalytic domain-like"/>
    <property type="match status" value="1"/>
</dbReference>
<dbReference type="KEGG" id="ptrp:DCO17_06645"/>
<name>A0A6M9PR98_9BURK</name>
<evidence type="ECO:0000259" key="6">
    <source>
        <dbReference type="Pfam" id="PF02826"/>
    </source>
</evidence>
<evidence type="ECO:0000259" key="5">
    <source>
        <dbReference type="Pfam" id="PF00389"/>
    </source>
</evidence>
<keyword evidence="2 4" id="KW-0560">Oxidoreductase</keyword>
<dbReference type="SUPFAM" id="SSF51735">
    <property type="entry name" value="NAD(P)-binding Rossmann-fold domains"/>
    <property type="match status" value="1"/>
</dbReference>
<evidence type="ECO:0000256" key="3">
    <source>
        <dbReference type="ARBA" id="ARBA00023027"/>
    </source>
</evidence>
<dbReference type="InterPro" id="IPR006139">
    <property type="entry name" value="D-isomer_2_OHA_DH_cat_dom"/>
</dbReference>
<dbReference type="Gene3D" id="3.40.50.720">
    <property type="entry name" value="NAD(P)-binding Rossmann-like Domain"/>
    <property type="match status" value="2"/>
</dbReference>
<feature type="domain" description="D-isomer specific 2-hydroxyacid dehydrogenase catalytic" evidence="5">
    <location>
        <begin position="32"/>
        <end position="308"/>
    </location>
</feature>
<comment type="similarity">
    <text evidence="4">Belongs to the D-isomer specific 2-hydroxyacid dehydrogenase family.</text>
</comment>
<keyword evidence="3" id="KW-0520">NAD</keyword>
<dbReference type="CDD" id="cd12156">
    <property type="entry name" value="HPPR"/>
    <property type="match status" value="1"/>
</dbReference>
<protein>
    <submittedName>
        <fullName evidence="7">Hydroxyacid dehydrogenase</fullName>
    </submittedName>
</protein>
<feature type="domain" description="D-isomer specific 2-hydroxyacid dehydrogenase NAD-binding" evidence="6">
    <location>
        <begin position="109"/>
        <end position="281"/>
    </location>
</feature>
<gene>
    <name evidence="7" type="ORF">DCO17_06645</name>
</gene>
<dbReference type="GO" id="GO:0005829">
    <property type="term" value="C:cytosol"/>
    <property type="evidence" value="ECO:0007669"/>
    <property type="project" value="TreeGrafter"/>
</dbReference>
<organism evidence="7 8">
    <name type="scientific">Polynucleobacter tropicus</name>
    <dbReference type="NCBI Taxonomy" id="1743174"/>
    <lineage>
        <taxon>Bacteria</taxon>
        <taxon>Pseudomonadati</taxon>
        <taxon>Pseudomonadota</taxon>
        <taxon>Betaproteobacteria</taxon>
        <taxon>Burkholderiales</taxon>
        <taxon>Burkholderiaceae</taxon>
        <taxon>Polynucleobacter</taxon>
    </lineage>
</organism>
<dbReference type="InterPro" id="IPR036291">
    <property type="entry name" value="NAD(P)-bd_dom_sf"/>
</dbReference>
<dbReference type="PANTHER" id="PTHR10996">
    <property type="entry name" value="2-HYDROXYACID DEHYDROGENASE-RELATED"/>
    <property type="match status" value="1"/>
</dbReference>
<evidence type="ECO:0000256" key="4">
    <source>
        <dbReference type="RuleBase" id="RU003719"/>
    </source>
</evidence>
<dbReference type="AlphaFoldDB" id="A0A6M9PR98"/>
<dbReference type="Pfam" id="PF00389">
    <property type="entry name" value="2-Hacid_dh"/>
    <property type="match status" value="1"/>
</dbReference>
<evidence type="ECO:0000256" key="1">
    <source>
        <dbReference type="ARBA" id="ARBA00022857"/>
    </source>
</evidence>
<dbReference type="InterPro" id="IPR006140">
    <property type="entry name" value="D-isomer_DH_NAD-bd"/>
</dbReference>